<sequence>MSSGVGAVAGLQFQQAELHIQQVRPERGSVRVSVLWTPQVMFSGLPQCCTGDVIIIGTSDIATGVLTIRDPEHDLLGALRGGGGEHCSRGF</sequence>
<gene>
    <name evidence="1" type="ORF">GDO78_015352</name>
</gene>
<keyword evidence="2" id="KW-1185">Reference proteome</keyword>
<evidence type="ECO:0000313" key="1">
    <source>
        <dbReference type="EMBL" id="KAG9461938.1"/>
    </source>
</evidence>
<dbReference type="AlphaFoldDB" id="A0A8J6BKP0"/>
<dbReference type="Proteomes" id="UP000770717">
    <property type="component" value="Unassembled WGS sequence"/>
</dbReference>
<comment type="caution">
    <text evidence="1">The sequence shown here is derived from an EMBL/GenBank/DDBJ whole genome shotgun (WGS) entry which is preliminary data.</text>
</comment>
<protein>
    <submittedName>
        <fullName evidence="1">Uncharacterized protein</fullName>
    </submittedName>
</protein>
<name>A0A8J6BKP0_ELECQ</name>
<proteinExistence type="predicted"/>
<dbReference type="EMBL" id="WNTK01015071">
    <property type="protein sequence ID" value="KAG9461938.1"/>
    <property type="molecule type" value="Genomic_DNA"/>
</dbReference>
<organism evidence="1 2">
    <name type="scientific">Eleutherodactylus coqui</name>
    <name type="common">Puerto Rican coqui</name>
    <dbReference type="NCBI Taxonomy" id="57060"/>
    <lineage>
        <taxon>Eukaryota</taxon>
        <taxon>Metazoa</taxon>
        <taxon>Chordata</taxon>
        <taxon>Craniata</taxon>
        <taxon>Vertebrata</taxon>
        <taxon>Euteleostomi</taxon>
        <taxon>Amphibia</taxon>
        <taxon>Batrachia</taxon>
        <taxon>Anura</taxon>
        <taxon>Neobatrachia</taxon>
        <taxon>Hyloidea</taxon>
        <taxon>Eleutherodactylidae</taxon>
        <taxon>Eleutherodactylinae</taxon>
        <taxon>Eleutherodactylus</taxon>
        <taxon>Eleutherodactylus</taxon>
    </lineage>
</organism>
<evidence type="ECO:0000313" key="2">
    <source>
        <dbReference type="Proteomes" id="UP000770717"/>
    </source>
</evidence>
<reference evidence="1" key="1">
    <citation type="thesis" date="2020" institute="ProQuest LLC" country="789 East Eisenhower Parkway, Ann Arbor, MI, USA">
        <title>Comparative Genomics and Chromosome Evolution.</title>
        <authorList>
            <person name="Mudd A.B."/>
        </authorList>
    </citation>
    <scope>NUCLEOTIDE SEQUENCE</scope>
    <source>
        <strain evidence="1">HN-11 Male</strain>
        <tissue evidence="1">Kidney and liver</tissue>
    </source>
</reference>
<accession>A0A8J6BKP0</accession>